<dbReference type="InterPro" id="IPR011598">
    <property type="entry name" value="bHLH_dom"/>
</dbReference>
<dbReference type="InterPro" id="IPR050359">
    <property type="entry name" value="bHLH_transcription_factors"/>
</dbReference>
<dbReference type="SMART" id="SM00353">
    <property type="entry name" value="HLH"/>
    <property type="match status" value="1"/>
</dbReference>
<dbReference type="Proteomes" id="UP001160148">
    <property type="component" value="Unassembled WGS sequence"/>
</dbReference>
<dbReference type="PANTHER" id="PTHR19290:SF162">
    <property type="entry name" value="TRANSCRIPTION FACTOR ATOH7"/>
    <property type="match status" value="1"/>
</dbReference>
<proteinExistence type="predicted"/>
<feature type="domain" description="BHLH" evidence="8">
    <location>
        <begin position="168"/>
        <end position="221"/>
    </location>
</feature>
<dbReference type="InterPro" id="IPR036638">
    <property type="entry name" value="HLH_DNA-bd_sf"/>
</dbReference>
<dbReference type="GO" id="GO:0070888">
    <property type="term" value="F:E-box binding"/>
    <property type="evidence" value="ECO:0007669"/>
    <property type="project" value="TreeGrafter"/>
</dbReference>
<dbReference type="GO" id="GO:0061564">
    <property type="term" value="P:axon development"/>
    <property type="evidence" value="ECO:0007669"/>
    <property type="project" value="TreeGrafter"/>
</dbReference>
<dbReference type="PANTHER" id="PTHR19290">
    <property type="entry name" value="BASIC HELIX-LOOP-HELIX PROTEIN NEUROGENIN-RELATED"/>
    <property type="match status" value="1"/>
</dbReference>
<evidence type="ECO:0000313" key="10">
    <source>
        <dbReference type="Proteomes" id="UP001160148"/>
    </source>
</evidence>
<dbReference type="FunFam" id="4.10.280.10:FF:000025">
    <property type="entry name" value="protein atonal homolog 7"/>
    <property type="match status" value="1"/>
</dbReference>
<dbReference type="Gene3D" id="4.10.280.10">
    <property type="entry name" value="Helix-loop-helix DNA-binding domain"/>
    <property type="match status" value="1"/>
</dbReference>
<keyword evidence="5" id="KW-0805">Transcription regulation</keyword>
<dbReference type="GO" id="GO:0000981">
    <property type="term" value="F:DNA-binding transcription factor activity, RNA polymerase II-specific"/>
    <property type="evidence" value="ECO:0007669"/>
    <property type="project" value="TreeGrafter"/>
</dbReference>
<dbReference type="EMBL" id="CARXXK010000001">
    <property type="protein sequence ID" value="CAI6352148.1"/>
    <property type="molecule type" value="Genomic_DNA"/>
</dbReference>
<evidence type="ECO:0000256" key="6">
    <source>
        <dbReference type="ARBA" id="ARBA00023163"/>
    </source>
</evidence>
<dbReference type="SUPFAM" id="SSF47459">
    <property type="entry name" value="HLH, helix-loop-helix DNA-binding domain"/>
    <property type="match status" value="1"/>
</dbReference>
<comment type="caution">
    <text evidence="9">The sequence shown here is derived from an EMBL/GenBank/DDBJ whole genome shotgun (WGS) entry which is preliminary data.</text>
</comment>
<reference evidence="9 10" key="1">
    <citation type="submission" date="2023-01" db="EMBL/GenBank/DDBJ databases">
        <authorList>
            <person name="Whitehead M."/>
        </authorList>
    </citation>
    <scope>NUCLEOTIDE SEQUENCE [LARGE SCALE GENOMIC DNA]</scope>
</reference>
<keyword evidence="3" id="KW-0221">Differentiation</keyword>
<protein>
    <recommendedName>
        <fullName evidence="8">BHLH domain-containing protein</fullName>
    </recommendedName>
</protein>
<keyword evidence="7" id="KW-0539">Nucleus</keyword>
<keyword evidence="2" id="KW-0217">Developmental protein</keyword>
<dbReference type="GO" id="GO:0005634">
    <property type="term" value="C:nucleus"/>
    <property type="evidence" value="ECO:0007669"/>
    <property type="project" value="UniProtKB-SubCell"/>
</dbReference>
<accession>A0AAV0W8F8</accession>
<keyword evidence="4" id="KW-0524">Neurogenesis</keyword>
<organism evidence="9 10">
    <name type="scientific">Macrosiphum euphorbiae</name>
    <name type="common">potato aphid</name>
    <dbReference type="NCBI Taxonomy" id="13131"/>
    <lineage>
        <taxon>Eukaryota</taxon>
        <taxon>Metazoa</taxon>
        <taxon>Ecdysozoa</taxon>
        <taxon>Arthropoda</taxon>
        <taxon>Hexapoda</taxon>
        <taxon>Insecta</taxon>
        <taxon>Pterygota</taxon>
        <taxon>Neoptera</taxon>
        <taxon>Paraneoptera</taxon>
        <taxon>Hemiptera</taxon>
        <taxon>Sternorrhyncha</taxon>
        <taxon>Aphidomorpha</taxon>
        <taxon>Aphidoidea</taxon>
        <taxon>Aphididae</taxon>
        <taxon>Macrosiphini</taxon>
        <taxon>Macrosiphum</taxon>
    </lineage>
</organism>
<dbReference type="PROSITE" id="PS50888">
    <property type="entry name" value="BHLH"/>
    <property type="match status" value="1"/>
</dbReference>
<evidence type="ECO:0000256" key="7">
    <source>
        <dbReference type="ARBA" id="ARBA00023242"/>
    </source>
</evidence>
<evidence type="ECO:0000313" key="9">
    <source>
        <dbReference type="EMBL" id="CAI6352148.1"/>
    </source>
</evidence>
<evidence type="ECO:0000259" key="8">
    <source>
        <dbReference type="PROSITE" id="PS50888"/>
    </source>
</evidence>
<evidence type="ECO:0000256" key="4">
    <source>
        <dbReference type="ARBA" id="ARBA00022902"/>
    </source>
</evidence>
<dbReference type="GO" id="GO:0016360">
    <property type="term" value="P:sensory organ precursor cell fate determination"/>
    <property type="evidence" value="ECO:0007669"/>
    <property type="project" value="UniProtKB-ARBA"/>
</dbReference>
<evidence type="ECO:0000256" key="1">
    <source>
        <dbReference type="ARBA" id="ARBA00004123"/>
    </source>
</evidence>
<comment type="subcellular location">
    <subcellularLocation>
        <location evidence="1">Nucleus</location>
    </subcellularLocation>
</comment>
<sequence>MDMVQYRHHQHEQQHQQHHLQTFDGHQGHHLAVGSADYGCVGLGNSDGKRIESPSRHGAYWQWQHSSDGSSSEGFNHGQRAFLDDSADRGCWDATASCGSPSPASTIHRLPAPLDDECSFTGHLQLLQPLTSRHSDRWNRSYFRQSSNDYISTKPNSKESISPTVARKRRLAANARERRRMNGLNEAFDRLREAIPTSIEDEHKLSKYETLQMAQSYISALCNLLDQAHK</sequence>
<dbReference type="AlphaFoldDB" id="A0AAV0W8F8"/>
<name>A0AAV0W8F8_9HEMI</name>
<keyword evidence="10" id="KW-1185">Reference proteome</keyword>
<keyword evidence="6" id="KW-0804">Transcription</keyword>
<evidence type="ECO:0000256" key="2">
    <source>
        <dbReference type="ARBA" id="ARBA00022473"/>
    </source>
</evidence>
<dbReference type="GO" id="GO:0045944">
    <property type="term" value="P:positive regulation of transcription by RNA polymerase II"/>
    <property type="evidence" value="ECO:0007669"/>
    <property type="project" value="TreeGrafter"/>
</dbReference>
<evidence type="ECO:0000256" key="5">
    <source>
        <dbReference type="ARBA" id="ARBA00023015"/>
    </source>
</evidence>
<evidence type="ECO:0000256" key="3">
    <source>
        <dbReference type="ARBA" id="ARBA00022782"/>
    </source>
</evidence>
<dbReference type="Pfam" id="PF00010">
    <property type="entry name" value="HLH"/>
    <property type="match status" value="1"/>
</dbReference>
<dbReference type="CDD" id="cd11430">
    <property type="entry name" value="bHLH_TS_ATOH1_like"/>
    <property type="match status" value="1"/>
</dbReference>
<gene>
    <name evidence="9" type="ORF">MEUPH1_LOCUS8427</name>
</gene>
<dbReference type="GO" id="GO:0046982">
    <property type="term" value="F:protein heterodimerization activity"/>
    <property type="evidence" value="ECO:0007669"/>
    <property type="project" value="UniProtKB-ARBA"/>
</dbReference>